<evidence type="ECO:0000256" key="2">
    <source>
        <dbReference type="ARBA" id="ARBA00022741"/>
    </source>
</evidence>
<dbReference type="SMART" id="SM00382">
    <property type="entry name" value="AAA"/>
    <property type="match status" value="1"/>
</dbReference>
<comment type="caution">
    <text evidence="5">The sequence shown here is derived from an EMBL/GenBank/DDBJ whole genome shotgun (WGS) entry which is preliminary data.</text>
</comment>
<reference evidence="5 6" key="1">
    <citation type="submission" date="2018-11" db="EMBL/GenBank/DDBJ databases">
        <title>Vibrio LJC006 sp. nov., isolated from seawater during the bloom of the enteromorpha.</title>
        <authorList>
            <person name="Liang J."/>
        </authorList>
    </citation>
    <scope>NUCLEOTIDE SEQUENCE [LARGE SCALE GENOMIC DNA]</scope>
    <source>
        <strain evidence="5 6">LJC006</strain>
    </source>
</reference>
<feature type="domain" description="ABC transporter" evidence="4">
    <location>
        <begin position="6"/>
        <end position="219"/>
    </location>
</feature>
<dbReference type="InterPro" id="IPR027417">
    <property type="entry name" value="P-loop_NTPase"/>
</dbReference>
<keyword evidence="6" id="KW-1185">Reference proteome</keyword>
<gene>
    <name evidence="5" type="ORF">EES38_19530</name>
</gene>
<evidence type="ECO:0000313" key="5">
    <source>
        <dbReference type="EMBL" id="RQW61305.1"/>
    </source>
</evidence>
<evidence type="ECO:0000256" key="1">
    <source>
        <dbReference type="ARBA" id="ARBA00022448"/>
    </source>
</evidence>
<dbReference type="Proteomes" id="UP000281112">
    <property type="component" value="Unassembled WGS sequence"/>
</dbReference>
<sequence length="476" mass="53665">MNIQGLKLTELVIQDWSISQDQHWGIFVTQGTVVKPLEALFRGKLGHIEALPEKIGFVSLSEQQKLLEEEIAKDETDLQNFIDYGSTVTELIRGVGCSEEKADHLIDLLNLSSLKERGFRQLSTGETRRVMLARAIALEPQLLFLEEPYAGLDVNNRAMLKDVLRQLSNQCQLIVLASRVEELPACLTNIALFEGVSLSQTMTSQEWHDHPVVRQLNTLSEQKSAEYVELINQYDEQPEIESPLLTMTNIKVEYTDGLIFKDLNWTIESGQHWQIRGPNGCGKSTLLGLITGDHPQCYCNDIQVLGFQRGGGESIWDVKKKIGIVSSALHLQYRVGCSAIDVLLSGFYDSIGLYEKPSAKQVIIAQQWLAVLGMEADRKKSFTSLEYGQQRLLLIARALIKRPALLILDEPYQGLDYLSRQLVMKVVNKVAQFNLSHLLYVTHHKEDQLSAIRHYIDFIPNAEGGYLPVISHDPEV</sequence>
<dbReference type="SUPFAM" id="SSF52540">
    <property type="entry name" value="P-loop containing nucleoside triphosphate hydrolases"/>
    <property type="match status" value="2"/>
</dbReference>
<dbReference type="InterPro" id="IPR003439">
    <property type="entry name" value="ABC_transporter-like_ATP-bd"/>
</dbReference>
<organism evidence="5 6">
    <name type="scientific">Vibrio viridaestus</name>
    <dbReference type="NCBI Taxonomy" id="2487322"/>
    <lineage>
        <taxon>Bacteria</taxon>
        <taxon>Pseudomonadati</taxon>
        <taxon>Pseudomonadota</taxon>
        <taxon>Gammaproteobacteria</taxon>
        <taxon>Vibrionales</taxon>
        <taxon>Vibrionaceae</taxon>
        <taxon>Vibrio</taxon>
    </lineage>
</organism>
<dbReference type="InterPro" id="IPR050095">
    <property type="entry name" value="ECF_ABC_transporter_ATP-bd"/>
</dbReference>
<evidence type="ECO:0000313" key="6">
    <source>
        <dbReference type="Proteomes" id="UP000281112"/>
    </source>
</evidence>
<evidence type="ECO:0000256" key="3">
    <source>
        <dbReference type="ARBA" id="ARBA00022840"/>
    </source>
</evidence>
<dbReference type="RefSeq" id="WP_124938892.1">
    <property type="nucleotide sequence ID" value="NZ_RJVQ01000013.1"/>
</dbReference>
<name>A0A3N9TCS4_9VIBR</name>
<dbReference type="Pfam" id="PF00005">
    <property type="entry name" value="ABC_tran"/>
    <property type="match status" value="2"/>
</dbReference>
<dbReference type="GO" id="GO:0016887">
    <property type="term" value="F:ATP hydrolysis activity"/>
    <property type="evidence" value="ECO:0007669"/>
    <property type="project" value="InterPro"/>
</dbReference>
<dbReference type="PROSITE" id="PS50893">
    <property type="entry name" value="ABC_TRANSPORTER_2"/>
    <property type="match status" value="2"/>
</dbReference>
<dbReference type="GO" id="GO:0043190">
    <property type="term" value="C:ATP-binding cassette (ABC) transporter complex"/>
    <property type="evidence" value="ECO:0007669"/>
    <property type="project" value="TreeGrafter"/>
</dbReference>
<dbReference type="GO" id="GO:0005524">
    <property type="term" value="F:ATP binding"/>
    <property type="evidence" value="ECO:0007669"/>
    <property type="project" value="UniProtKB-KW"/>
</dbReference>
<dbReference type="EMBL" id="RJVQ01000013">
    <property type="protein sequence ID" value="RQW61305.1"/>
    <property type="molecule type" value="Genomic_DNA"/>
</dbReference>
<keyword evidence="2" id="KW-0547">Nucleotide-binding</keyword>
<proteinExistence type="predicted"/>
<dbReference type="PANTHER" id="PTHR43553:SF3">
    <property type="entry name" value="ABC TRANSPORTER ATP-BINDING PROTEIN MODF"/>
    <property type="match status" value="1"/>
</dbReference>
<dbReference type="OrthoDB" id="9805029at2"/>
<dbReference type="FunFam" id="3.40.50.300:FF:000866">
    <property type="entry name" value="Molybdate ABC transporter ATP-binding protein ModF"/>
    <property type="match status" value="1"/>
</dbReference>
<feature type="domain" description="ABC transporter" evidence="4">
    <location>
        <begin position="245"/>
        <end position="471"/>
    </location>
</feature>
<dbReference type="Gene3D" id="3.40.50.300">
    <property type="entry name" value="P-loop containing nucleotide triphosphate hydrolases"/>
    <property type="match status" value="2"/>
</dbReference>
<dbReference type="AlphaFoldDB" id="A0A3N9TCS4"/>
<evidence type="ECO:0000259" key="4">
    <source>
        <dbReference type="PROSITE" id="PS50893"/>
    </source>
</evidence>
<keyword evidence="3 5" id="KW-0067">ATP-binding</keyword>
<dbReference type="PANTHER" id="PTHR43553">
    <property type="entry name" value="HEAVY METAL TRANSPORTER"/>
    <property type="match status" value="1"/>
</dbReference>
<dbReference type="InterPro" id="IPR003593">
    <property type="entry name" value="AAA+_ATPase"/>
</dbReference>
<protein>
    <submittedName>
        <fullName evidence="5">ATP-binding cassette domain-containing protein</fullName>
    </submittedName>
</protein>
<keyword evidence="1" id="KW-0813">Transport</keyword>
<accession>A0A3N9TCS4</accession>
<dbReference type="GO" id="GO:0042626">
    <property type="term" value="F:ATPase-coupled transmembrane transporter activity"/>
    <property type="evidence" value="ECO:0007669"/>
    <property type="project" value="TreeGrafter"/>
</dbReference>